<dbReference type="InterPro" id="IPR026891">
    <property type="entry name" value="Fn3-like"/>
</dbReference>
<keyword evidence="10" id="KW-0325">Glycoprotein</keyword>
<keyword evidence="8 20" id="KW-0378">Hydrolase</keyword>
<keyword evidence="21" id="KW-1185">Reference proteome</keyword>
<dbReference type="GeneID" id="72067289"/>
<dbReference type="Gene3D" id="3.40.50.1700">
    <property type="entry name" value="Glycoside hydrolase family 3 C-terminal domain"/>
    <property type="match status" value="1"/>
</dbReference>
<gene>
    <name evidence="20" type="primary">CEL3B</name>
    <name evidence="20" type="ORF">JDV02_005340</name>
</gene>
<evidence type="ECO:0000256" key="1">
    <source>
        <dbReference type="ARBA" id="ARBA00000448"/>
    </source>
</evidence>
<reference evidence="20" key="1">
    <citation type="submission" date="2021-11" db="EMBL/GenBank/DDBJ databases">
        <title>Purpureocillium_takamizusanense_genome.</title>
        <authorList>
            <person name="Nguyen N.-H."/>
        </authorList>
    </citation>
    <scope>NUCLEOTIDE SEQUENCE</scope>
    <source>
        <strain evidence="20">PT3</strain>
    </source>
</reference>
<evidence type="ECO:0000256" key="10">
    <source>
        <dbReference type="ARBA" id="ARBA00023180"/>
    </source>
</evidence>
<comment type="subcellular location">
    <subcellularLocation>
        <location evidence="2">Secreted</location>
    </subcellularLocation>
</comment>
<organism evidence="20 21">
    <name type="scientific">Purpureocillium takamizusanense</name>
    <dbReference type="NCBI Taxonomy" id="2060973"/>
    <lineage>
        <taxon>Eukaryota</taxon>
        <taxon>Fungi</taxon>
        <taxon>Dikarya</taxon>
        <taxon>Ascomycota</taxon>
        <taxon>Pezizomycotina</taxon>
        <taxon>Sordariomycetes</taxon>
        <taxon>Hypocreomycetidae</taxon>
        <taxon>Hypocreales</taxon>
        <taxon>Ophiocordycipitaceae</taxon>
        <taxon>Purpureocillium</taxon>
    </lineage>
</organism>
<dbReference type="KEGG" id="ptkz:JDV02_005340"/>
<dbReference type="SUPFAM" id="SSF52279">
    <property type="entry name" value="Beta-D-glucan exohydrolase, C-terminal domain"/>
    <property type="match status" value="1"/>
</dbReference>
<evidence type="ECO:0000256" key="4">
    <source>
        <dbReference type="ARBA" id="ARBA00005336"/>
    </source>
</evidence>
<evidence type="ECO:0000256" key="11">
    <source>
        <dbReference type="ARBA" id="ARBA00023277"/>
    </source>
</evidence>
<evidence type="ECO:0000256" key="3">
    <source>
        <dbReference type="ARBA" id="ARBA00004987"/>
    </source>
</evidence>
<accession>A0A9Q8QGC5</accession>
<dbReference type="InterPro" id="IPR002772">
    <property type="entry name" value="Glyco_hydro_3_C"/>
</dbReference>
<evidence type="ECO:0000256" key="8">
    <source>
        <dbReference type="ARBA" id="ARBA00022801"/>
    </source>
</evidence>
<keyword evidence="13" id="KW-0624">Polysaccharide degradation</keyword>
<dbReference type="PANTHER" id="PTHR42715">
    <property type="entry name" value="BETA-GLUCOSIDASE"/>
    <property type="match status" value="1"/>
</dbReference>
<dbReference type="Gene3D" id="3.20.20.300">
    <property type="entry name" value="Glycoside hydrolase, family 3, N-terminal domain"/>
    <property type="match status" value="1"/>
</dbReference>
<keyword evidence="9" id="KW-0136">Cellulose degradation</keyword>
<dbReference type="Pfam" id="PF14310">
    <property type="entry name" value="Fn3-like"/>
    <property type="match status" value="1"/>
</dbReference>
<dbReference type="Gene3D" id="2.60.40.10">
    <property type="entry name" value="Immunoglobulins"/>
    <property type="match status" value="1"/>
</dbReference>
<keyword evidence="7 18" id="KW-0732">Signal</keyword>
<evidence type="ECO:0000256" key="7">
    <source>
        <dbReference type="ARBA" id="ARBA00022729"/>
    </source>
</evidence>
<dbReference type="Pfam" id="PF00933">
    <property type="entry name" value="Glyco_hydro_3"/>
    <property type="match status" value="1"/>
</dbReference>
<dbReference type="EC" id="3.2.1.21" evidence="5"/>
<dbReference type="FunFam" id="3.20.20.300:FF:000002">
    <property type="entry name" value="Probable beta-glucosidase"/>
    <property type="match status" value="1"/>
</dbReference>
<keyword evidence="6" id="KW-0964">Secreted</keyword>
<feature type="chain" id="PRO_5040453637" description="Beta-glucosidase cel3A" evidence="18">
    <location>
        <begin position="23"/>
        <end position="793"/>
    </location>
</feature>
<evidence type="ECO:0000256" key="5">
    <source>
        <dbReference type="ARBA" id="ARBA00012744"/>
    </source>
</evidence>
<evidence type="ECO:0000256" key="6">
    <source>
        <dbReference type="ARBA" id="ARBA00022525"/>
    </source>
</evidence>
<dbReference type="PANTHER" id="PTHR42715:SF5">
    <property type="entry name" value="BETA-GLUCOSIDASE M-RELATED"/>
    <property type="match status" value="1"/>
</dbReference>
<dbReference type="InterPro" id="IPR036962">
    <property type="entry name" value="Glyco_hydro_3_N_sf"/>
</dbReference>
<dbReference type="SUPFAM" id="SSF51445">
    <property type="entry name" value="(Trans)glycosidases"/>
    <property type="match status" value="1"/>
</dbReference>
<comment type="similarity">
    <text evidence="4">Belongs to the glycosyl hydrolase 3 family.</text>
</comment>
<evidence type="ECO:0000256" key="9">
    <source>
        <dbReference type="ARBA" id="ARBA00023001"/>
    </source>
</evidence>
<evidence type="ECO:0000256" key="13">
    <source>
        <dbReference type="ARBA" id="ARBA00023326"/>
    </source>
</evidence>
<evidence type="ECO:0000256" key="17">
    <source>
        <dbReference type="ARBA" id="ARBA00083611"/>
    </source>
</evidence>
<evidence type="ECO:0000256" key="18">
    <source>
        <dbReference type="SAM" id="SignalP"/>
    </source>
</evidence>
<dbReference type="Proteomes" id="UP000829364">
    <property type="component" value="Chromosome 4"/>
</dbReference>
<evidence type="ECO:0000256" key="12">
    <source>
        <dbReference type="ARBA" id="ARBA00023295"/>
    </source>
</evidence>
<dbReference type="InterPro" id="IPR017853">
    <property type="entry name" value="GH"/>
</dbReference>
<evidence type="ECO:0000256" key="2">
    <source>
        <dbReference type="ARBA" id="ARBA00004613"/>
    </source>
</evidence>
<dbReference type="EMBL" id="CP086357">
    <property type="protein sequence ID" value="UNI19125.1"/>
    <property type="molecule type" value="Genomic_DNA"/>
</dbReference>
<dbReference type="InterPro" id="IPR036881">
    <property type="entry name" value="Glyco_hydro_3_C_sf"/>
</dbReference>
<keyword evidence="12 20" id="KW-0326">Glycosidase</keyword>
<evidence type="ECO:0000313" key="20">
    <source>
        <dbReference type="EMBL" id="UNI19125.1"/>
    </source>
</evidence>
<evidence type="ECO:0000259" key="19">
    <source>
        <dbReference type="SMART" id="SM01217"/>
    </source>
</evidence>
<protein>
    <recommendedName>
        <fullName evidence="14">Beta-glucosidase cel3A</fullName>
        <ecNumber evidence="5">3.2.1.21</ecNumber>
    </recommendedName>
    <alternativeName>
        <fullName evidence="15">Beta-D-glucoside glucohydrolase cel3A</fullName>
    </alternativeName>
    <alternativeName>
        <fullName evidence="17">Cellobiase cel3A</fullName>
    </alternativeName>
    <alternativeName>
        <fullName evidence="16">Gentiobiase cel3A</fullName>
    </alternativeName>
</protein>
<dbReference type="GO" id="GO:0008422">
    <property type="term" value="F:beta-glucosidase activity"/>
    <property type="evidence" value="ECO:0007669"/>
    <property type="project" value="UniProtKB-EC"/>
</dbReference>
<feature type="signal peptide" evidence="18">
    <location>
        <begin position="1"/>
        <end position="22"/>
    </location>
</feature>
<feature type="domain" description="Fibronectin type III-like" evidence="19">
    <location>
        <begin position="715"/>
        <end position="781"/>
    </location>
</feature>
<dbReference type="SMART" id="SM01217">
    <property type="entry name" value="Fn3_like"/>
    <property type="match status" value="1"/>
</dbReference>
<comment type="pathway">
    <text evidence="3">Glycan metabolism; cellulose degradation.</text>
</comment>
<dbReference type="AlphaFoldDB" id="A0A9Q8QGC5"/>
<evidence type="ECO:0000256" key="14">
    <source>
        <dbReference type="ARBA" id="ARBA00070030"/>
    </source>
</evidence>
<dbReference type="InterPro" id="IPR001764">
    <property type="entry name" value="Glyco_hydro_3_N"/>
</dbReference>
<dbReference type="GO" id="GO:0030245">
    <property type="term" value="P:cellulose catabolic process"/>
    <property type="evidence" value="ECO:0007669"/>
    <property type="project" value="UniProtKB-KW"/>
</dbReference>
<evidence type="ECO:0000256" key="16">
    <source>
        <dbReference type="ARBA" id="ARBA00083231"/>
    </source>
</evidence>
<dbReference type="OrthoDB" id="416222at2759"/>
<name>A0A9Q8QGC5_9HYPO</name>
<evidence type="ECO:0000313" key="21">
    <source>
        <dbReference type="Proteomes" id="UP000829364"/>
    </source>
</evidence>
<dbReference type="InterPro" id="IPR050288">
    <property type="entry name" value="Cellulose_deg_GH3"/>
</dbReference>
<dbReference type="InterPro" id="IPR013783">
    <property type="entry name" value="Ig-like_fold"/>
</dbReference>
<sequence>MMWSTTLAFAALALPFGASTRAVSPDVYPSPPGQGSGRWAGAYASARKLVTQMTLEEKVNVTRGFKTDANVCAGNSGSVPRLGWPGMCLHDAGNGVRATDMVSAWASGLHVGASWDRNLTYQRGLYMAKEFRAKGVNIALGPNAGPLGRTPLGGRNWEGFSVDPYLSGQLNAETIVGYQDAGVIANLKHFIANEQETYRRPYSGVEAASSNLDDKTLHEYYLWPFMDGVRAGVASVMCSYNRINNTYGCENSKLMNGVLKSELAFDGFVMLDWNAQHNLQSANGGLDMVMPYGGSWGDNLTHAVRNGTVTEKRITDMATRSDDEKKTLVPLLVILTTDRLCRILAAWYLVGQDAPDFPAPGVGMKNLSLPHEPVDARVPESKPVLLGGAVAGHVLVKNVNRTLPFRSKPKMLSVYGYDAAPPPTKNIDTLFQLGYTSSQEMGQAVLGTLRSFDQAARGGTITTGGRAGANAPPYMSDPLSAIQHRAAADGTWVNWDIASTTPDVNGATQACLVFINAIATEGWDRTGLHDDASDGLVLHVASRCANTVVVVHAAGIRLVDQWIEHPNVTAAVLAHLPGQDSGTALVRLLYGEDNFSGRLPYTVARNESDYPVYAPCGRGRDNTTDPQCDYTEGVYLDYRAFDARNVTPRFEFGYGLSYTTFEYSSLALSPTRALCATPPSSPSSSSTNSTHDGLWDVVAHVEATVANAGPVSGDEVAQLYVGIPGAPPKQLRGFEKVHLRPGAAATVRFDLTRRDVSVWDVARQRWVVQKGEYPVYVGASCRDVRLTGSLVVE</sequence>
<dbReference type="PRINTS" id="PR00133">
    <property type="entry name" value="GLHYDRLASE3"/>
</dbReference>
<dbReference type="GO" id="GO:0005576">
    <property type="term" value="C:extracellular region"/>
    <property type="evidence" value="ECO:0007669"/>
    <property type="project" value="UniProtKB-SubCell"/>
</dbReference>
<keyword evidence="11" id="KW-0119">Carbohydrate metabolism</keyword>
<dbReference type="RefSeq" id="XP_047842606.1">
    <property type="nucleotide sequence ID" value="XM_047986623.1"/>
</dbReference>
<comment type="catalytic activity">
    <reaction evidence="1">
        <text>Hydrolysis of terminal, non-reducing beta-D-glucosyl residues with release of beta-D-glucose.</text>
        <dbReference type="EC" id="3.2.1.21"/>
    </reaction>
</comment>
<dbReference type="Pfam" id="PF01915">
    <property type="entry name" value="Glyco_hydro_3_C"/>
    <property type="match status" value="1"/>
</dbReference>
<evidence type="ECO:0000256" key="15">
    <source>
        <dbReference type="ARBA" id="ARBA00078013"/>
    </source>
</evidence>
<proteinExistence type="inferred from homology"/>